<accession>A0AAN9P106</accession>
<reference evidence="2 3" key="1">
    <citation type="submission" date="2024-01" db="EMBL/GenBank/DDBJ databases">
        <title>The genomes of 5 underutilized Papilionoideae crops provide insights into root nodulation and disease resistanc.</title>
        <authorList>
            <person name="Yuan L."/>
        </authorList>
    </citation>
    <scope>NUCLEOTIDE SEQUENCE [LARGE SCALE GENOMIC DNA]</scope>
    <source>
        <strain evidence="2">ZHUSHIDOU_FW_LH</strain>
        <tissue evidence="2">Leaf</tissue>
    </source>
</reference>
<organism evidence="2 3">
    <name type="scientific">Crotalaria pallida</name>
    <name type="common">Smooth rattlebox</name>
    <name type="synonym">Crotalaria striata</name>
    <dbReference type="NCBI Taxonomy" id="3830"/>
    <lineage>
        <taxon>Eukaryota</taxon>
        <taxon>Viridiplantae</taxon>
        <taxon>Streptophyta</taxon>
        <taxon>Embryophyta</taxon>
        <taxon>Tracheophyta</taxon>
        <taxon>Spermatophyta</taxon>
        <taxon>Magnoliopsida</taxon>
        <taxon>eudicotyledons</taxon>
        <taxon>Gunneridae</taxon>
        <taxon>Pentapetalae</taxon>
        <taxon>rosids</taxon>
        <taxon>fabids</taxon>
        <taxon>Fabales</taxon>
        <taxon>Fabaceae</taxon>
        <taxon>Papilionoideae</taxon>
        <taxon>50 kb inversion clade</taxon>
        <taxon>genistoids sensu lato</taxon>
        <taxon>core genistoids</taxon>
        <taxon>Crotalarieae</taxon>
        <taxon>Crotalaria</taxon>
    </lineage>
</organism>
<protein>
    <submittedName>
        <fullName evidence="2">Uncharacterized protein</fullName>
    </submittedName>
</protein>
<keyword evidence="3" id="KW-1185">Reference proteome</keyword>
<proteinExistence type="predicted"/>
<dbReference type="GO" id="GO:0005794">
    <property type="term" value="C:Golgi apparatus"/>
    <property type="evidence" value="ECO:0007669"/>
    <property type="project" value="TreeGrafter"/>
</dbReference>
<feature type="region of interest" description="Disordered" evidence="1">
    <location>
        <begin position="1"/>
        <end position="59"/>
    </location>
</feature>
<dbReference type="AlphaFoldDB" id="A0AAN9P106"/>
<dbReference type="EMBL" id="JAYWIO010000002">
    <property type="protein sequence ID" value="KAK7283040.1"/>
    <property type="molecule type" value="Genomic_DNA"/>
</dbReference>
<dbReference type="PANTHER" id="PTHR33638">
    <property type="entry name" value="SELENOPROTEIN H"/>
    <property type="match status" value="1"/>
</dbReference>
<evidence type="ECO:0000256" key="1">
    <source>
        <dbReference type="SAM" id="MobiDB-lite"/>
    </source>
</evidence>
<sequence length="137" mass="15536">MARMKGKGKRRQGLSSSSDADSSDWDSKDSVRRSKRQKTLEEDKKKQVGEGSSSDTLTRLFIEHSTKAEEVKQALEERVPGITVIVKTRKLNILGSFDIRKEGGEKLFNLWRMKRPFQKLKDLNVAEVVADVTARIS</sequence>
<evidence type="ECO:0000313" key="2">
    <source>
        <dbReference type="EMBL" id="KAK7283040.1"/>
    </source>
</evidence>
<dbReference type="PANTHER" id="PTHR33638:SF1">
    <property type="entry name" value="SELENOPROTEIN H"/>
    <property type="match status" value="1"/>
</dbReference>
<evidence type="ECO:0000313" key="3">
    <source>
        <dbReference type="Proteomes" id="UP001372338"/>
    </source>
</evidence>
<feature type="compositionally biased region" description="Basic residues" evidence="1">
    <location>
        <begin position="1"/>
        <end position="12"/>
    </location>
</feature>
<gene>
    <name evidence="2" type="ORF">RIF29_12259</name>
</gene>
<dbReference type="InterPro" id="IPR052674">
    <property type="entry name" value="SelWTH-like"/>
</dbReference>
<comment type="caution">
    <text evidence="2">The sequence shown here is derived from an EMBL/GenBank/DDBJ whole genome shotgun (WGS) entry which is preliminary data.</text>
</comment>
<feature type="compositionally biased region" description="Basic and acidic residues" evidence="1">
    <location>
        <begin position="25"/>
        <end position="48"/>
    </location>
</feature>
<name>A0AAN9P106_CROPI</name>
<dbReference type="Proteomes" id="UP001372338">
    <property type="component" value="Unassembled WGS sequence"/>
</dbReference>